<feature type="compositionally biased region" description="Polar residues" evidence="8">
    <location>
        <begin position="264"/>
        <end position="275"/>
    </location>
</feature>
<reference evidence="10 11" key="1">
    <citation type="journal article" date="2023" name="G3 (Bethesda)">
        <title>A chromosome-level genome assembly of Zasmidium syzygii isolated from banana leaves.</title>
        <authorList>
            <person name="van Westerhoven A.C."/>
            <person name="Mehrabi R."/>
            <person name="Talebi R."/>
            <person name="Steentjes M.B.F."/>
            <person name="Corcolon B."/>
            <person name="Chong P.A."/>
            <person name="Kema G.H.J."/>
            <person name="Seidl M.F."/>
        </authorList>
    </citation>
    <scope>NUCLEOTIDE SEQUENCE [LARGE SCALE GENOMIC DNA]</scope>
    <source>
        <strain evidence="10 11">P124</strain>
    </source>
</reference>
<dbReference type="PANTHER" id="PTHR12707">
    <property type="entry name" value="PINN"/>
    <property type="match status" value="1"/>
</dbReference>
<evidence type="ECO:0000313" key="10">
    <source>
        <dbReference type="EMBL" id="KAK4502884.1"/>
    </source>
</evidence>
<feature type="domain" description="Pinin/SDK/MemA protein" evidence="9">
    <location>
        <begin position="117"/>
        <end position="231"/>
    </location>
</feature>
<keyword evidence="4" id="KW-0805">Transcription regulation</keyword>
<sequence>MAETEMSVISNVATALDKELTQLNRVASAVALPEDSGEQSPIAENGLKRRHSEASEQESKRQRTSPGKNSPTATPKDEEVQEQPQEKAQPEQDDLAVKPAQKAPDTREPRRKSGVPDEKQRSKRLFGALLGNLNQPGDRVSRRRSEIEQRRKAELQKQDDERLEDRQKRLEKLGVQRRREQINVDEQNMHMRHKNLLKTANFLQTKAEPRLYYKPWELRTDEEDRIDDQIKDTEDQIDKELADWEEEKQKRLDALDDSGGDSANKPSDSNPSNEPIQDETTQEGTHKDAAAPSQGPLGDQADKEMQEEASTNQAEKGAEVPESDQGEHINGDGPEQASKDVDEPKQEEEAKTEDTHAGDPIEEEKKDDNDDDGDHVVEGDEDDVIY</sequence>
<feature type="region of interest" description="Disordered" evidence="8">
    <location>
        <begin position="214"/>
        <end position="386"/>
    </location>
</feature>
<keyword evidence="5" id="KW-0804">Transcription</keyword>
<comment type="subcellular location">
    <subcellularLocation>
        <location evidence="1">Nucleus</location>
    </subcellularLocation>
</comment>
<evidence type="ECO:0000313" key="11">
    <source>
        <dbReference type="Proteomes" id="UP001305779"/>
    </source>
</evidence>
<feature type="compositionally biased region" description="Basic and acidic residues" evidence="8">
    <location>
        <begin position="52"/>
        <end position="61"/>
    </location>
</feature>
<keyword evidence="7" id="KW-0539">Nucleus</keyword>
<keyword evidence="6" id="KW-0508">mRNA splicing</keyword>
<feature type="compositionally biased region" description="Polar residues" evidence="8">
    <location>
        <begin position="64"/>
        <end position="73"/>
    </location>
</feature>
<evidence type="ECO:0000256" key="7">
    <source>
        <dbReference type="ARBA" id="ARBA00023242"/>
    </source>
</evidence>
<evidence type="ECO:0000256" key="6">
    <source>
        <dbReference type="ARBA" id="ARBA00023187"/>
    </source>
</evidence>
<feature type="compositionally biased region" description="Basic and acidic residues" evidence="8">
    <location>
        <begin position="227"/>
        <end position="254"/>
    </location>
</feature>
<evidence type="ECO:0000256" key="5">
    <source>
        <dbReference type="ARBA" id="ARBA00023163"/>
    </source>
</evidence>
<comment type="similarity">
    <text evidence="2">Belongs to the pinin family.</text>
</comment>
<evidence type="ECO:0000256" key="3">
    <source>
        <dbReference type="ARBA" id="ARBA00022664"/>
    </source>
</evidence>
<feature type="region of interest" description="Disordered" evidence="8">
    <location>
        <begin position="29"/>
        <end position="165"/>
    </location>
</feature>
<evidence type="ECO:0000259" key="9">
    <source>
        <dbReference type="Pfam" id="PF04696"/>
    </source>
</evidence>
<dbReference type="PANTHER" id="PTHR12707:SF0">
    <property type="entry name" value="PININ"/>
    <property type="match status" value="1"/>
</dbReference>
<dbReference type="InterPro" id="IPR006786">
    <property type="entry name" value="Pinin_SDK_MemA"/>
</dbReference>
<gene>
    <name evidence="10" type="ORF">PRZ48_006310</name>
</gene>
<evidence type="ECO:0000256" key="1">
    <source>
        <dbReference type="ARBA" id="ARBA00004123"/>
    </source>
</evidence>
<name>A0ABR0EMT1_ZASCE</name>
<organism evidence="10 11">
    <name type="scientific">Zasmidium cellare</name>
    <name type="common">Wine cellar mold</name>
    <name type="synonym">Racodium cellare</name>
    <dbReference type="NCBI Taxonomy" id="395010"/>
    <lineage>
        <taxon>Eukaryota</taxon>
        <taxon>Fungi</taxon>
        <taxon>Dikarya</taxon>
        <taxon>Ascomycota</taxon>
        <taxon>Pezizomycotina</taxon>
        <taxon>Dothideomycetes</taxon>
        <taxon>Dothideomycetidae</taxon>
        <taxon>Mycosphaerellales</taxon>
        <taxon>Mycosphaerellaceae</taxon>
        <taxon>Zasmidium</taxon>
    </lineage>
</organism>
<keyword evidence="3" id="KW-0507">mRNA processing</keyword>
<evidence type="ECO:0000256" key="2">
    <source>
        <dbReference type="ARBA" id="ARBA00010386"/>
    </source>
</evidence>
<dbReference type="Pfam" id="PF04696">
    <property type="entry name" value="Pinin_SDK_memA"/>
    <property type="match status" value="1"/>
</dbReference>
<evidence type="ECO:0000256" key="4">
    <source>
        <dbReference type="ARBA" id="ARBA00023015"/>
    </source>
</evidence>
<evidence type="ECO:0000256" key="8">
    <source>
        <dbReference type="SAM" id="MobiDB-lite"/>
    </source>
</evidence>
<feature type="compositionally biased region" description="Basic and acidic residues" evidence="8">
    <location>
        <begin position="337"/>
        <end position="378"/>
    </location>
</feature>
<keyword evidence="11" id="KW-1185">Reference proteome</keyword>
<accession>A0ABR0EMT1</accession>
<dbReference type="EMBL" id="JAXOVC010000004">
    <property type="protein sequence ID" value="KAK4502884.1"/>
    <property type="molecule type" value="Genomic_DNA"/>
</dbReference>
<proteinExistence type="inferred from homology"/>
<dbReference type="Proteomes" id="UP001305779">
    <property type="component" value="Unassembled WGS sequence"/>
</dbReference>
<comment type="caution">
    <text evidence="10">The sequence shown here is derived from an EMBL/GenBank/DDBJ whole genome shotgun (WGS) entry which is preliminary data.</text>
</comment>
<feature type="compositionally biased region" description="Basic and acidic residues" evidence="8">
    <location>
        <begin position="139"/>
        <end position="165"/>
    </location>
</feature>
<dbReference type="InterPro" id="IPR039853">
    <property type="entry name" value="Pinin"/>
</dbReference>
<protein>
    <recommendedName>
        <fullName evidence="9">Pinin/SDK/MemA protein domain-containing protein</fullName>
    </recommendedName>
</protein>